<proteinExistence type="predicted"/>
<organism evidence="3">
    <name type="scientific">Cereibacter sphaeroides</name>
    <name type="common">Rhodobacter sphaeroides</name>
    <dbReference type="NCBI Taxonomy" id="1063"/>
    <lineage>
        <taxon>Bacteria</taxon>
        <taxon>Pseudomonadati</taxon>
        <taxon>Pseudomonadota</taxon>
        <taxon>Alphaproteobacteria</taxon>
        <taxon>Rhodobacterales</taxon>
        <taxon>Paracoccaceae</taxon>
        <taxon>Cereibacter</taxon>
    </lineage>
</organism>
<reference evidence="3" key="4">
    <citation type="submission" date="2000-04" db="EMBL/GenBank/DDBJ databases">
        <authorList>
            <person name="Porter S.L."/>
        </authorList>
    </citation>
    <scope>NUCLEOTIDE SEQUENCE</scope>
    <source>
        <strain evidence="3">WS8N</strain>
    </source>
</reference>
<dbReference type="AlphaFoldDB" id="Q9JN45"/>
<name>Q9JN45_CERSP</name>
<evidence type="ECO:0000256" key="1">
    <source>
        <dbReference type="SAM" id="MobiDB-lite"/>
    </source>
</evidence>
<reference evidence="3" key="2">
    <citation type="journal article" date="1995" name="Mol. Microbiol.">
        <title>Identification of a methyl-accepting chemotaxis protein in Rhodobacter sphaeroides.</title>
        <authorList>
            <person name="Ward M.J."/>
            <person name="Harrison D.M."/>
            <person name="Ebner M.J."/>
            <person name="Armitage J.P."/>
        </authorList>
    </citation>
    <scope>NUCLEOTIDE SEQUENCE</scope>
    <source>
        <strain evidence="3">WS8N</strain>
    </source>
</reference>
<dbReference type="Pfam" id="PF13466">
    <property type="entry name" value="STAS_2"/>
    <property type="match status" value="1"/>
</dbReference>
<dbReference type="EMBL" id="X80205">
    <property type="protein sequence ID" value="CAB87127.1"/>
    <property type="molecule type" value="Genomic_DNA"/>
</dbReference>
<dbReference type="InterPro" id="IPR058548">
    <property type="entry name" value="MlaB-like_STAS"/>
</dbReference>
<evidence type="ECO:0000259" key="2">
    <source>
        <dbReference type="Pfam" id="PF13466"/>
    </source>
</evidence>
<feature type="domain" description="MlaB-like STAS" evidence="2">
    <location>
        <begin position="28"/>
        <end position="105"/>
    </location>
</feature>
<sequence length="127" mass="12468">MGSGPRTAGRKQSAEAPAMSAPPVSFSLPDRAGLPEAGPLAADLARAFAGPGPVRLDTAPAQEVGLAVLQLLVAAHRQAASAGVQFEIAVPAGSPMETAMKVHGLADAGLVGADGLWTGLPVGVAQG</sequence>
<accession>Q9JN45</accession>
<reference evidence="3" key="1">
    <citation type="journal article" date="1995" name="Mol. Microbiol.">
        <title>Identification of a chemotaxis operon with two cheY genes in Rhodobacter sphaeroides.</title>
        <authorList>
            <person name="Ward M.J."/>
            <person name="Bell A.W."/>
            <person name="Hamblin P.A."/>
            <person name="Packer H.L."/>
            <person name="Armitage J.P."/>
        </authorList>
    </citation>
    <scope>NUCLEOTIDE SEQUENCE</scope>
    <source>
        <strain evidence="3">WS8N</strain>
    </source>
</reference>
<protein>
    <recommendedName>
        <fullName evidence="2">MlaB-like STAS domain-containing protein</fullName>
    </recommendedName>
</protein>
<evidence type="ECO:0000313" key="3">
    <source>
        <dbReference type="EMBL" id="CAB87127.1"/>
    </source>
</evidence>
<feature type="region of interest" description="Disordered" evidence="1">
    <location>
        <begin position="1"/>
        <end position="32"/>
    </location>
</feature>
<reference evidence="3" key="3">
    <citation type="journal article" date="2000" name="EMBO J.">
        <title>Fine tuning bacterial chemotaxis: analysis of Rhodobacter sphaeroides behaviour under aerobic and anaerobic conditions by mutation of the major chemotaxis operons and cheY genes.</title>
        <authorList>
            <person name="Shah D.S.H."/>
            <person name="Porter S.L."/>
            <person name="Martin A.C."/>
            <person name="Hamblin P.A."/>
            <person name="Armitage J.P."/>
        </authorList>
    </citation>
    <scope>NUCLEOTIDE SEQUENCE</scope>
    <source>
        <strain evidence="3">WS8N</strain>
    </source>
</reference>